<evidence type="ECO:0000256" key="1">
    <source>
        <dbReference type="SAM" id="Phobius"/>
    </source>
</evidence>
<feature type="transmembrane region" description="Helical" evidence="1">
    <location>
        <begin position="6"/>
        <end position="27"/>
    </location>
</feature>
<dbReference type="RefSeq" id="WP_048116236.1">
    <property type="nucleotide sequence ID" value="NZ_CP011070.1"/>
</dbReference>
<keyword evidence="1" id="KW-0472">Membrane</keyword>
<proteinExistence type="predicted"/>
<dbReference type="KEGG" id="nin:NADRNF5_1292"/>
<dbReference type="Proteomes" id="UP000032408">
    <property type="component" value="Chromosome"/>
</dbReference>
<evidence type="ECO:0000313" key="2">
    <source>
        <dbReference type="EMBL" id="AJW70978.1"/>
    </source>
</evidence>
<dbReference type="OrthoDB" id="10951at2157"/>
<reference evidence="2 3" key="2">
    <citation type="journal article" date="2016" name="ISME J.">
        <title>Physiological and genomic characterization of two novel marine thaumarchaeal strains indicates niche differentiation.</title>
        <authorList>
            <person name="Bayer B."/>
            <person name="Vojvoda J."/>
            <person name="Offre P."/>
            <person name="Alves R.J."/>
            <person name="Elisabeth N.H."/>
            <person name="Garcia J.A."/>
            <person name="Volland J.M."/>
            <person name="Srivastava A."/>
            <person name="Schleper C."/>
            <person name="Herndl G.J."/>
        </authorList>
    </citation>
    <scope>NUCLEOTIDE SEQUENCE [LARGE SCALE GENOMIC DNA]</scope>
    <source>
        <strain evidence="2 3">NF5</strain>
    </source>
</reference>
<keyword evidence="1" id="KW-0812">Transmembrane</keyword>
<keyword evidence="3" id="KW-1185">Reference proteome</keyword>
<organism evidence="2 3">
    <name type="scientific">Nitrosopumilus adriaticus</name>
    <dbReference type="NCBI Taxonomy" id="1580092"/>
    <lineage>
        <taxon>Archaea</taxon>
        <taxon>Nitrososphaerota</taxon>
        <taxon>Nitrososphaeria</taxon>
        <taxon>Nitrosopumilales</taxon>
        <taxon>Nitrosopumilaceae</taxon>
        <taxon>Nitrosopumilus</taxon>
    </lineage>
</organism>
<dbReference type="GeneID" id="24820487"/>
<dbReference type="EMBL" id="CP011070">
    <property type="protein sequence ID" value="AJW70978.1"/>
    <property type="molecule type" value="Genomic_DNA"/>
</dbReference>
<sequence length="128" mass="13994">MKQYTAIIGIGIAAIGIMAVIFGMDILKLSVSTQDYDIFVDPILDKQSLFVMGRVTIQNTGYQPLTNVRVNFGAGDTFDLGTIDSGEKIIVSPPSDNPMEYVMISADNDIFVNKAYREMPKMVGMMGS</sequence>
<gene>
    <name evidence="2" type="ORF">NADRNF5_1292</name>
</gene>
<accession>A0A0D5C353</accession>
<dbReference type="STRING" id="1580092.NADRNF5_1292"/>
<protein>
    <submittedName>
        <fullName evidence="2">Uncharacterized protein</fullName>
    </submittedName>
</protein>
<dbReference type="HOGENOM" id="CLU_1943958_0_0_2"/>
<keyword evidence="1" id="KW-1133">Transmembrane helix</keyword>
<reference evidence="3" key="1">
    <citation type="submission" date="2015-03" db="EMBL/GenBank/DDBJ databases">
        <title>Characterization of two novel Thaumarchaeota isolated from the Northern Adriatic Sea.</title>
        <authorList>
            <person name="Bayer B."/>
            <person name="Vojvoda J."/>
            <person name="Offre P."/>
            <person name="Srivastava A."/>
            <person name="Elisabeth N."/>
            <person name="Garcia J.A.L."/>
            <person name="Schleper C."/>
            <person name="Herndl G.J."/>
        </authorList>
    </citation>
    <scope>NUCLEOTIDE SEQUENCE [LARGE SCALE GENOMIC DNA]</scope>
    <source>
        <strain evidence="3">NF5</strain>
    </source>
</reference>
<name>A0A0D5C353_9ARCH</name>
<evidence type="ECO:0000313" key="3">
    <source>
        <dbReference type="Proteomes" id="UP000032408"/>
    </source>
</evidence>
<dbReference type="AlphaFoldDB" id="A0A0D5C353"/>